<comment type="caution">
    <text evidence="1">The sequence shown here is derived from an EMBL/GenBank/DDBJ whole genome shotgun (WGS) entry which is preliminary data.</text>
</comment>
<dbReference type="Gene3D" id="3.40.50.150">
    <property type="entry name" value="Vaccinia Virus protein VP39"/>
    <property type="match status" value="1"/>
</dbReference>
<dbReference type="SUPFAM" id="SSF53335">
    <property type="entry name" value="S-adenosyl-L-methionine-dependent methyltransferases"/>
    <property type="match status" value="1"/>
</dbReference>
<keyword evidence="1" id="KW-0808">Transferase</keyword>
<dbReference type="PANTHER" id="PTHR37909:SF1">
    <property type="entry name" value="S-ADENOSYL-L-METHIONINE-DEPENDENT METHYLTRANSFERASES SUPERFAMILY PROTEIN"/>
    <property type="match status" value="1"/>
</dbReference>
<organism evidence="1 2">
    <name type="scientific">Mesorhizobium sangaii</name>
    <dbReference type="NCBI Taxonomy" id="505389"/>
    <lineage>
        <taxon>Bacteria</taxon>
        <taxon>Pseudomonadati</taxon>
        <taxon>Pseudomonadota</taxon>
        <taxon>Alphaproteobacteria</taxon>
        <taxon>Hyphomicrobiales</taxon>
        <taxon>Phyllobacteriaceae</taxon>
        <taxon>Mesorhizobium</taxon>
    </lineage>
</organism>
<dbReference type="RefSeq" id="WP_210333753.1">
    <property type="nucleotide sequence ID" value="NZ_JACHEF010000001.1"/>
</dbReference>
<dbReference type="EMBL" id="JACHEF010000001">
    <property type="protein sequence ID" value="MBB6408748.1"/>
    <property type="molecule type" value="Genomic_DNA"/>
</dbReference>
<protein>
    <submittedName>
        <fullName evidence="1">Putative O-methyltransferase YrrM</fullName>
    </submittedName>
</protein>
<dbReference type="InterPro" id="IPR029063">
    <property type="entry name" value="SAM-dependent_MTases_sf"/>
</dbReference>
<dbReference type="AlphaFoldDB" id="A0A841P7D0"/>
<accession>A0A841P7D0</accession>
<gene>
    <name evidence="1" type="ORF">HNQ71_001392</name>
</gene>
<dbReference type="Pfam" id="PF13578">
    <property type="entry name" value="Methyltransf_24"/>
    <property type="match status" value="1"/>
</dbReference>
<reference evidence="1 2" key="1">
    <citation type="submission" date="2020-08" db="EMBL/GenBank/DDBJ databases">
        <title>Genomic Encyclopedia of Type Strains, Phase IV (KMG-IV): sequencing the most valuable type-strain genomes for metagenomic binning, comparative biology and taxonomic classification.</title>
        <authorList>
            <person name="Goeker M."/>
        </authorList>
    </citation>
    <scope>NUCLEOTIDE SEQUENCE [LARGE SCALE GENOMIC DNA]</scope>
    <source>
        <strain evidence="1 2">DSM 100039</strain>
    </source>
</reference>
<dbReference type="Proteomes" id="UP000556329">
    <property type="component" value="Unassembled WGS sequence"/>
</dbReference>
<keyword evidence="1" id="KW-0489">Methyltransferase</keyword>
<evidence type="ECO:0000313" key="1">
    <source>
        <dbReference type="EMBL" id="MBB6408748.1"/>
    </source>
</evidence>
<evidence type="ECO:0000313" key="2">
    <source>
        <dbReference type="Proteomes" id="UP000556329"/>
    </source>
</evidence>
<dbReference type="PANTHER" id="PTHR37909">
    <property type="entry name" value="S-ADENOSYL-L-METHIONINE-DEPENDENT METHYLTRANSFERASES SUPERFAMILY PROTEIN"/>
    <property type="match status" value="1"/>
</dbReference>
<dbReference type="Pfam" id="PF13692">
    <property type="entry name" value="Glyco_trans_1_4"/>
    <property type="match status" value="1"/>
</dbReference>
<dbReference type="SUPFAM" id="SSF53756">
    <property type="entry name" value="UDP-Glycosyltransferase/glycogen phosphorylase"/>
    <property type="match status" value="1"/>
</dbReference>
<dbReference type="GO" id="GO:0008168">
    <property type="term" value="F:methyltransferase activity"/>
    <property type="evidence" value="ECO:0007669"/>
    <property type="project" value="UniProtKB-KW"/>
</dbReference>
<proteinExistence type="predicted"/>
<keyword evidence="2" id="KW-1185">Reference proteome</keyword>
<name>A0A841P7D0_9HYPH</name>
<dbReference type="GO" id="GO:0032259">
    <property type="term" value="P:methylation"/>
    <property type="evidence" value="ECO:0007669"/>
    <property type="project" value="UniProtKB-KW"/>
</dbReference>
<sequence>MIELSTLPRARLFTTFGTVMYVEPFTGELRHGPVESCPANAFFEPGNSSGGTNRQGRLIHAVDSSHEPIACNPDVCFSFSQSQHENRAVDPTTFELIPLERGLLTLKSGTLFLSATPDGQMRLSAPVCSTWELFIASENWCTENPGGELSNAWRSSDLAFDRRRIESYIVHPSIRANANRQPRAGKILIYGYTKWSHGRVYYDLCRHLHDRGYIVDILDWQVNHADYFQSIIQYYDLILAAPDGISTLIDGYRVPYEKIIAISHHEFDIRMLIEQKGIEVFDKFANYGVVSEYVYCASMMRGVSRPPTVAPLGINYDEFYTDVPECLTTVGYASSMSVKTFGVEWKRGDLAEAAALDAGLAFRVAGSTGNQTSFHDMPSFYKSVDAVVTSSISEAAQLPVMEAAAAGRLVIGTPVGHFPMKAYQGGGVLAPIEAEKFKAFTSATLRYYKENPIAYVDKCRAIQQAARSFDWQYAIGGWIDLIEQARSPSSQRTPSAGEDTTNEEYQFTTDWFSNNIPAWKSLIDEKKPTRILEIGSFEGRSTCYLIENCSKIGPIEIYCVDTWEGGAEHDKDAMGEVERRFDYNCALARRRATHAASVMKLKKTSTEALSEMITRRDAAFDLVYIDGSHQAPDVLADAVLAFKMLRVGGLMIFDDYLWRLEPDGQQDPLNMPKPAIDAFVNIFQRKLRVMAGFPIWQLYVEKKFQ</sequence>
<dbReference type="Gene3D" id="3.40.50.2000">
    <property type="entry name" value="Glycogen Phosphorylase B"/>
    <property type="match status" value="1"/>
</dbReference>